<dbReference type="InterPro" id="IPR028246">
    <property type="entry name" value="CATSPERG"/>
</dbReference>
<evidence type="ECO:0000256" key="1">
    <source>
        <dbReference type="SAM" id="MobiDB-lite"/>
    </source>
</evidence>
<gene>
    <name evidence="2" type="ORF">P7K49_034252</name>
</gene>
<evidence type="ECO:0000313" key="2">
    <source>
        <dbReference type="EMBL" id="KAK2088345.1"/>
    </source>
</evidence>
<dbReference type="EMBL" id="JASSZA010000019">
    <property type="protein sequence ID" value="KAK2088345.1"/>
    <property type="molecule type" value="Genomic_DNA"/>
</dbReference>
<keyword evidence="3" id="KW-1185">Reference proteome</keyword>
<dbReference type="PANTHER" id="PTHR14327:SF1">
    <property type="entry name" value="CATION CHANNEL SPERM-ASSOCIATED AUXILIARY SUBUNIT GAMMA"/>
    <property type="match status" value="1"/>
</dbReference>
<proteinExistence type="predicted"/>
<comment type="caution">
    <text evidence="2">The sequence shown here is derived from an EMBL/GenBank/DDBJ whole genome shotgun (WGS) entry which is preliminary data.</text>
</comment>
<protein>
    <submittedName>
        <fullName evidence="2">Uncharacterized protein</fullName>
    </submittedName>
</protein>
<dbReference type="PANTHER" id="PTHR14327">
    <property type="entry name" value="CATION CHANNEL SPERM-ASSOCIATED PROTEIN SUBUNIT GAMMA"/>
    <property type="match status" value="1"/>
</dbReference>
<feature type="region of interest" description="Disordered" evidence="1">
    <location>
        <begin position="1"/>
        <end position="25"/>
    </location>
</feature>
<dbReference type="Proteomes" id="UP001266305">
    <property type="component" value="Unassembled WGS sequence"/>
</dbReference>
<sequence>MLRRKIRAGFDSGSGRDGKRPAEASRGRVALEPVIFPPLPLPRNYSMLLFTNFCPFSVMRLLNLPRPQRYTRQERYRARPPSILERSGFHTKNSLAIYQGLVYYLLWLHSKYDKVGVGQRAGQAWDPEPAQRARPMERSAVGLESWRTLRGSLRMGPGLSGASKKGCWGCGQVESRVWGRAGVCKFCSGLPRLGGGPGLPLAWELSPRPIPSRCRAIPAAVRGPGARPHLALVAEQPARQGRQSGLGTGPGAAPGHPSLCPHLRR</sequence>
<evidence type="ECO:0000313" key="3">
    <source>
        <dbReference type="Proteomes" id="UP001266305"/>
    </source>
</evidence>
<name>A0ABQ9TV09_SAGOE</name>
<feature type="compositionally biased region" description="Basic and acidic residues" evidence="1">
    <location>
        <begin position="14"/>
        <end position="25"/>
    </location>
</feature>
<accession>A0ABQ9TV09</accession>
<reference evidence="2 3" key="1">
    <citation type="submission" date="2023-05" db="EMBL/GenBank/DDBJ databases">
        <title>B98-5 Cell Line De Novo Hybrid Assembly: An Optical Mapping Approach.</title>
        <authorList>
            <person name="Kananen K."/>
            <person name="Auerbach J.A."/>
            <person name="Kautto E."/>
            <person name="Blachly J.S."/>
        </authorList>
    </citation>
    <scope>NUCLEOTIDE SEQUENCE [LARGE SCALE GENOMIC DNA]</scope>
    <source>
        <strain evidence="2">B95-8</strain>
        <tissue evidence="2">Cell line</tissue>
    </source>
</reference>
<organism evidence="2 3">
    <name type="scientific">Saguinus oedipus</name>
    <name type="common">Cotton-top tamarin</name>
    <name type="synonym">Oedipomidas oedipus</name>
    <dbReference type="NCBI Taxonomy" id="9490"/>
    <lineage>
        <taxon>Eukaryota</taxon>
        <taxon>Metazoa</taxon>
        <taxon>Chordata</taxon>
        <taxon>Craniata</taxon>
        <taxon>Vertebrata</taxon>
        <taxon>Euteleostomi</taxon>
        <taxon>Mammalia</taxon>
        <taxon>Eutheria</taxon>
        <taxon>Euarchontoglires</taxon>
        <taxon>Primates</taxon>
        <taxon>Haplorrhini</taxon>
        <taxon>Platyrrhini</taxon>
        <taxon>Cebidae</taxon>
        <taxon>Callitrichinae</taxon>
        <taxon>Saguinus</taxon>
    </lineage>
</organism>
<feature type="region of interest" description="Disordered" evidence="1">
    <location>
        <begin position="236"/>
        <end position="265"/>
    </location>
</feature>